<protein>
    <submittedName>
        <fullName evidence="2">Uncharacterized protein</fullName>
    </submittedName>
</protein>
<accession>A0A7Y9WKE9</accession>
<evidence type="ECO:0000313" key="2">
    <source>
        <dbReference type="EMBL" id="NYH22466.1"/>
    </source>
</evidence>
<name>A0A7Y9WKE9_9BURK</name>
<evidence type="ECO:0000256" key="1">
    <source>
        <dbReference type="SAM" id="MobiDB-lite"/>
    </source>
</evidence>
<dbReference type="Proteomes" id="UP000540929">
    <property type="component" value="Unassembled WGS sequence"/>
</dbReference>
<organism evidence="2 3">
    <name type="scientific">Paraburkholderia bryophila</name>
    <dbReference type="NCBI Taxonomy" id="420952"/>
    <lineage>
        <taxon>Bacteria</taxon>
        <taxon>Pseudomonadati</taxon>
        <taxon>Pseudomonadota</taxon>
        <taxon>Betaproteobacteria</taxon>
        <taxon>Burkholderiales</taxon>
        <taxon>Burkholderiaceae</taxon>
        <taxon>Paraburkholderia</taxon>
    </lineage>
</organism>
<comment type="caution">
    <text evidence="2">The sequence shown here is derived from an EMBL/GenBank/DDBJ whole genome shotgun (WGS) entry which is preliminary data.</text>
</comment>
<gene>
    <name evidence="2" type="ORF">GGD40_001945</name>
</gene>
<reference evidence="2 3" key="1">
    <citation type="submission" date="2020-07" db="EMBL/GenBank/DDBJ databases">
        <title>Exploring microbial biodiversity for novel pathways involved in the catabolism of aromatic compounds derived from lignin.</title>
        <authorList>
            <person name="Elkins J."/>
        </authorList>
    </citation>
    <scope>NUCLEOTIDE SEQUENCE [LARGE SCALE GENOMIC DNA]</scope>
    <source>
        <strain evidence="2 3">H2C3C</strain>
    </source>
</reference>
<keyword evidence="3" id="KW-1185">Reference proteome</keyword>
<dbReference type="EMBL" id="JACCAS010000001">
    <property type="protein sequence ID" value="NYH22466.1"/>
    <property type="molecule type" value="Genomic_DNA"/>
</dbReference>
<feature type="region of interest" description="Disordered" evidence="1">
    <location>
        <begin position="1"/>
        <end position="29"/>
    </location>
</feature>
<sequence>MIHISGNRSRPQRSRSRSRSSNGRIINIDSGPIANTVRRAVFPKELSFGVFFSYQR</sequence>
<evidence type="ECO:0000313" key="3">
    <source>
        <dbReference type="Proteomes" id="UP000540929"/>
    </source>
</evidence>
<proteinExistence type="predicted"/>
<dbReference type="AlphaFoldDB" id="A0A7Y9WKE9"/>
<feature type="compositionally biased region" description="Low complexity" evidence="1">
    <location>
        <begin position="19"/>
        <end position="29"/>
    </location>
</feature>